<proteinExistence type="predicted"/>
<evidence type="ECO:0000259" key="8">
    <source>
        <dbReference type="Pfam" id="PF16822"/>
    </source>
</evidence>
<dbReference type="InterPro" id="IPR031811">
    <property type="entry name" value="ALGX/ALGJ_SGNH-like"/>
</dbReference>
<dbReference type="Proteomes" id="UP001139011">
    <property type="component" value="Unassembled WGS sequence"/>
</dbReference>
<evidence type="ECO:0000256" key="6">
    <source>
        <dbReference type="ARBA" id="ARBA00022841"/>
    </source>
</evidence>
<evidence type="ECO:0000313" key="10">
    <source>
        <dbReference type="Proteomes" id="UP001139011"/>
    </source>
</evidence>
<evidence type="ECO:0000256" key="5">
    <source>
        <dbReference type="ARBA" id="ARBA00022764"/>
    </source>
</evidence>
<protein>
    <recommendedName>
        <fullName evidence="8">AlgX/AlgJ SGNH hydrolase-like domain-containing protein</fullName>
    </recommendedName>
</protein>
<evidence type="ECO:0000313" key="9">
    <source>
        <dbReference type="EMBL" id="MCK6258714.1"/>
    </source>
</evidence>
<evidence type="ECO:0000256" key="2">
    <source>
        <dbReference type="ARBA" id="ARBA00005182"/>
    </source>
</evidence>
<evidence type="ECO:0000256" key="4">
    <source>
        <dbReference type="ARBA" id="ARBA00022729"/>
    </source>
</evidence>
<accession>A0A9X2BE86</accession>
<sequence>MKKKAADIVLVGFLLLFIFGFGLWIWLKDDQHVSALENRDLKMRPDATVQRLLSGDYFKQFEAYFNDQFPGRQAFIEANASVDKYIMQKDEIRDVYSLKNGYLINPVHPKDKTKEVNDKVNSFAHTLKKKNIDVYFALPPNKSTIMEKKLPDYIEAHGNELSDKLIAGFSKDVHAMDLRPTIQPHLQEDNMYFHTDHHWKPRAAHYAYEKVIDEMSKQHPGVGKPIPKSEFTWKEAPETFYGSDARKTTKSYASKPDTITIAQPKFKEKPISICYRKTCGHKFYDMSKLKSEGTYANRYETYFSGDVSEAVIKNPNKPKGPKVLILKDSYVNPMIQFLSRNYSETRILDMRHYKQKSVYEYIDQHDIDAVLFVHNINSINITPAFVDFKHPGGGENQ</sequence>
<keyword evidence="6" id="KW-0016">Alginate biosynthesis</keyword>
<comment type="subcellular location">
    <subcellularLocation>
        <location evidence="1">Periplasm</location>
    </subcellularLocation>
</comment>
<keyword evidence="5" id="KW-0574">Periplasm</keyword>
<keyword evidence="7" id="KW-0472">Membrane</keyword>
<dbReference type="AlphaFoldDB" id="A0A9X2BE86"/>
<evidence type="ECO:0000256" key="1">
    <source>
        <dbReference type="ARBA" id="ARBA00004418"/>
    </source>
</evidence>
<feature type="domain" description="AlgX/AlgJ SGNH hydrolase-like" evidence="8">
    <location>
        <begin position="112"/>
        <end position="238"/>
    </location>
</feature>
<evidence type="ECO:0000256" key="3">
    <source>
        <dbReference type="ARBA" id="ARBA00022679"/>
    </source>
</evidence>
<comment type="pathway">
    <text evidence="2">Glycan biosynthesis; alginate biosynthesis.</text>
</comment>
<gene>
    <name evidence="9" type="ORF">LCY76_19285</name>
</gene>
<feature type="transmembrane region" description="Helical" evidence="7">
    <location>
        <begin position="7"/>
        <end position="27"/>
    </location>
</feature>
<keyword evidence="3" id="KW-0808">Transferase</keyword>
<keyword evidence="4" id="KW-0732">Signal</keyword>
<reference evidence="9" key="1">
    <citation type="submission" date="2021-09" db="EMBL/GenBank/DDBJ databases">
        <title>Genome analysis of Fictibacillus sp. KIGAM418 isolated from marine sediment.</title>
        <authorList>
            <person name="Seo M.-J."/>
            <person name="Cho E.-S."/>
            <person name="Hwang C.Y."/>
        </authorList>
    </citation>
    <scope>NUCLEOTIDE SEQUENCE</scope>
    <source>
        <strain evidence="9">KIGAM418</strain>
    </source>
</reference>
<name>A0A9X2BE86_9BACL</name>
<keyword evidence="10" id="KW-1185">Reference proteome</keyword>
<evidence type="ECO:0000256" key="7">
    <source>
        <dbReference type="SAM" id="Phobius"/>
    </source>
</evidence>
<organism evidence="9 10">
    <name type="scientific">Fictibacillus marinisediminis</name>
    <dbReference type="NCBI Taxonomy" id="2878389"/>
    <lineage>
        <taxon>Bacteria</taxon>
        <taxon>Bacillati</taxon>
        <taxon>Bacillota</taxon>
        <taxon>Bacilli</taxon>
        <taxon>Bacillales</taxon>
        <taxon>Fictibacillaceae</taxon>
        <taxon>Fictibacillus</taxon>
    </lineage>
</organism>
<dbReference type="Pfam" id="PF16822">
    <property type="entry name" value="ALGX"/>
    <property type="match status" value="1"/>
</dbReference>
<dbReference type="RefSeq" id="WP_248253960.1">
    <property type="nucleotide sequence ID" value="NZ_JAIWJX010000002.1"/>
</dbReference>
<dbReference type="EMBL" id="JAIWJX010000002">
    <property type="protein sequence ID" value="MCK6258714.1"/>
    <property type="molecule type" value="Genomic_DNA"/>
</dbReference>
<keyword evidence="7" id="KW-1133">Transmembrane helix</keyword>
<comment type="caution">
    <text evidence="9">The sequence shown here is derived from an EMBL/GenBank/DDBJ whole genome shotgun (WGS) entry which is preliminary data.</text>
</comment>
<keyword evidence="7" id="KW-0812">Transmembrane</keyword>